<protein>
    <recommendedName>
        <fullName evidence="4">Non-haem dioxygenase N-terminal domain-containing protein</fullName>
    </recommendedName>
</protein>
<dbReference type="Pfam" id="PF14226">
    <property type="entry name" value="DIOX_N"/>
    <property type="match status" value="1"/>
</dbReference>
<dbReference type="OMA" id="RHASEKW"/>
<dbReference type="InterPro" id="IPR027443">
    <property type="entry name" value="IPNS-like_sf"/>
</dbReference>
<keyword evidence="2" id="KW-0560">Oxidoreductase</keyword>
<evidence type="ECO:0000313" key="6">
    <source>
        <dbReference type="Proteomes" id="UP000243459"/>
    </source>
</evidence>
<dbReference type="Gene3D" id="2.60.120.330">
    <property type="entry name" value="B-lactam Antibiotic, Isopenicillin N Synthase, Chain"/>
    <property type="match status" value="1"/>
</dbReference>
<dbReference type="Proteomes" id="UP000243459">
    <property type="component" value="Chromosome 4"/>
</dbReference>
<evidence type="ECO:0000256" key="2">
    <source>
        <dbReference type="ARBA" id="ARBA00023002"/>
    </source>
</evidence>
<accession>A0A5P1F3N2</accession>
<dbReference type="GO" id="GO:0046872">
    <property type="term" value="F:metal ion binding"/>
    <property type="evidence" value="ECO:0007669"/>
    <property type="project" value="UniProtKB-KW"/>
</dbReference>
<dbReference type="SUPFAM" id="SSF51197">
    <property type="entry name" value="Clavaminate synthase-like"/>
    <property type="match status" value="1"/>
</dbReference>
<keyword evidence="1" id="KW-0479">Metal-binding</keyword>
<dbReference type="PANTHER" id="PTHR10209">
    <property type="entry name" value="OXIDOREDUCTASE, 2OG-FE II OXYGENASE FAMILY PROTEIN"/>
    <property type="match status" value="1"/>
</dbReference>
<evidence type="ECO:0000259" key="4">
    <source>
        <dbReference type="Pfam" id="PF14226"/>
    </source>
</evidence>
<organism evidence="5 6">
    <name type="scientific">Asparagus officinalis</name>
    <name type="common">Garden asparagus</name>
    <dbReference type="NCBI Taxonomy" id="4686"/>
    <lineage>
        <taxon>Eukaryota</taxon>
        <taxon>Viridiplantae</taxon>
        <taxon>Streptophyta</taxon>
        <taxon>Embryophyta</taxon>
        <taxon>Tracheophyta</taxon>
        <taxon>Spermatophyta</taxon>
        <taxon>Magnoliopsida</taxon>
        <taxon>Liliopsida</taxon>
        <taxon>Asparagales</taxon>
        <taxon>Asparagaceae</taxon>
        <taxon>Asparagoideae</taxon>
        <taxon>Asparagus</taxon>
    </lineage>
</organism>
<dbReference type="EMBL" id="CM007384">
    <property type="protein sequence ID" value="ONK71241.1"/>
    <property type="molecule type" value="Genomic_DNA"/>
</dbReference>
<evidence type="ECO:0000256" key="3">
    <source>
        <dbReference type="ARBA" id="ARBA00023004"/>
    </source>
</evidence>
<sequence length="127" mass="14510">MKELKEFDKTKAGVKGLVDSGTKQIPRIFIHSPENLPKPSDGVNTNLQVPVIDLQDISDSKCQQEIVKEVRFASKSWGFFQLLNHGVPVELLDSMTKSVKRFHKQDKEEIAKFHSRDPNKKVKFYGN</sequence>
<feature type="domain" description="Non-haem dioxygenase N-terminal" evidence="4">
    <location>
        <begin position="49"/>
        <end position="119"/>
    </location>
</feature>
<keyword evidence="6" id="KW-1185">Reference proteome</keyword>
<dbReference type="InterPro" id="IPR026992">
    <property type="entry name" value="DIOX_N"/>
</dbReference>
<dbReference type="GO" id="GO:0016491">
    <property type="term" value="F:oxidoreductase activity"/>
    <property type="evidence" value="ECO:0007669"/>
    <property type="project" value="UniProtKB-KW"/>
</dbReference>
<proteinExistence type="predicted"/>
<dbReference type="AlphaFoldDB" id="A0A5P1F3N2"/>
<gene>
    <name evidence="5" type="ORF">A4U43_C04F6380</name>
</gene>
<evidence type="ECO:0000256" key="1">
    <source>
        <dbReference type="ARBA" id="ARBA00022723"/>
    </source>
</evidence>
<keyword evidence="3" id="KW-0408">Iron</keyword>
<name>A0A5P1F3N2_ASPOF</name>
<reference evidence="6" key="1">
    <citation type="journal article" date="2017" name="Nat. Commun.">
        <title>The asparagus genome sheds light on the origin and evolution of a young Y chromosome.</title>
        <authorList>
            <person name="Harkess A."/>
            <person name="Zhou J."/>
            <person name="Xu C."/>
            <person name="Bowers J.E."/>
            <person name="Van der Hulst R."/>
            <person name="Ayyampalayam S."/>
            <person name="Mercati F."/>
            <person name="Riccardi P."/>
            <person name="McKain M.R."/>
            <person name="Kakrana A."/>
            <person name="Tang H."/>
            <person name="Ray J."/>
            <person name="Groenendijk J."/>
            <person name="Arikit S."/>
            <person name="Mathioni S.M."/>
            <person name="Nakano M."/>
            <person name="Shan H."/>
            <person name="Telgmann-Rauber A."/>
            <person name="Kanno A."/>
            <person name="Yue Z."/>
            <person name="Chen H."/>
            <person name="Li W."/>
            <person name="Chen Y."/>
            <person name="Xu X."/>
            <person name="Zhang Y."/>
            <person name="Luo S."/>
            <person name="Chen H."/>
            <person name="Gao J."/>
            <person name="Mao Z."/>
            <person name="Pires J.C."/>
            <person name="Luo M."/>
            <person name="Kudrna D."/>
            <person name="Wing R.A."/>
            <person name="Meyers B.C."/>
            <person name="Yi K."/>
            <person name="Kong H."/>
            <person name="Lavrijsen P."/>
            <person name="Sunseri F."/>
            <person name="Falavigna A."/>
            <person name="Ye Y."/>
            <person name="Leebens-Mack J.H."/>
            <person name="Chen G."/>
        </authorList>
    </citation>
    <scope>NUCLEOTIDE SEQUENCE [LARGE SCALE GENOMIC DNA]</scope>
    <source>
        <strain evidence="6">cv. DH0086</strain>
    </source>
</reference>
<dbReference type="Gramene" id="ONK71241">
    <property type="protein sequence ID" value="ONK71241"/>
    <property type="gene ID" value="A4U43_C04F6380"/>
</dbReference>
<dbReference type="PANTHER" id="PTHR10209:SF714">
    <property type="entry name" value="1-AMINOCYCLOPROPANE-1-CARBOXYLATE OXIDASE HOMOLOG 11-RELATED"/>
    <property type="match status" value="1"/>
</dbReference>
<dbReference type="OrthoDB" id="288590at2759"/>
<evidence type="ECO:0000313" key="5">
    <source>
        <dbReference type="EMBL" id="ONK71241.1"/>
    </source>
</evidence>